<dbReference type="PROSITE" id="PS51352">
    <property type="entry name" value="THIOREDOXIN_2"/>
    <property type="match status" value="1"/>
</dbReference>
<feature type="transmembrane region" description="Helical" evidence="2">
    <location>
        <begin position="6"/>
        <end position="23"/>
    </location>
</feature>
<dbReference type="PANTHER" id="PTHR42852:SF13">
    <property type="entry name" value="PROTEIN DIPZ"/>
    <property type="match status" value="1"/>
</dbReference>
<sequence>MNKKVIGYVIAALLIGSMVAIMVNQNVKMADPIDKSNVLIEPKDGTEGDVKEGTVGLDFGNLPPDFELATLDGETLKLSDLKGKKVVLNFWATWCPPCKAEMPHMQNYYRNSAEEDNVEIVAVNLTNSENRGVKVVQEFVDSYGLTFKIPLDETGVVGEEYVVFQIPTTYMLNTDGTISQIVKGPMDESTLKTLIDDLD</sequence>
<dbReference type="PANTHER" id="PTHR42852">
    <property type="entry name" value="THIOL:DISULFIDE INTERCHANGE PROTEIN DSBE"/>
    <property type="match status" value="1"/>
</dbReference>
<proteinExistence type="predicted"/>
<dbReference type="PROSITE" id="PS00194">
    <property type="entry name" value="THIOREDOXIN_1"/>
    <property type="match status" value="1"/>
</dbReference>
<dbReference type="InterPro" id="IPR013766">
    <property type="entry name" value="Thioredoxin_domain"/>
</dbReference>
<keyword evidence="5" id="KW-1185">Reference proteome</keyword>
<dbReference type="InterPro" id="IPR017937">
    <property type="entry name" value="Thioredoxin_CS"/>
</dbReference>
<dbReference type="InterPro" id="IPR050553">
    <property type="entry name" value="Thioredoxin_ResA/DsbE_sf"/>
</dbReference>
<dbReference type="EMBL" id="JBHSNP010000028">
    <property type="protein sequence ID" value="MFC5604659.1"/>
    <property type="molecule type" value="Genomic_DNA"/>
</dbReference>
<dbReference type="CDD" id="cd02966">
    <property type="entry name" value="TlpA_like_family"/>
    <property type="match status" value="1"/>
</dbReference>
<dbReference type="InterPro" id="IPR000866">
    <property type="entry name" value="AhpC/TSA"/>
</dbReference>
<comment type="caution">
    <text evidence="4">The sequence shown here is derived from an EMBL/GenBank/DDBJ whole genome shotgun (WGS) entry which is preliminary data.</text>
</comment>
<evidence type="ECO:0000259" key="3">
    <source>
        <dbReference type="PROSITE" id="PS51352"/>
    </source>
</evidence>
<evidence type="ECO:0000256" key="1">
    <source>
        <dbReference type="ARBA" id="ARBA00023157"/>
    </source>
</evidence>
<dbReference type="InterPro" id="IPR036249">
    <property type="entry name" value="Thioredoxin-like_sf"/>
</dbReference>
<dbReference type="Pfam" id="PF00578">
    <property type="entry name" value="AhpC-TSA"/>
    <property type="match status" value="1"/>
</dbReference>
<evidence type="ECO:0000256" key="2">
    <source>
        <dbReference type="SAM" id="Phobius"/>
    </source>
</evidence>
<dbReference type="RefSeq" id="WP_381446649.1">
    <property type="nucleotide sequence ID" value="NZ_JBHSNP010000028.1"/>
</dbReference>
<organism evidence="4 5">
    <name type="scientific">Sporosarcina koreensis</name>
    <dbReference type="NCBI Taxonomy" id="334735"/>
    <lineage>
        <taxon>Bacteria</taxon>
        <taxon>Bacillati</taxon>
        <taxon>Bacillota</taxon>
        <taxon>Bacilli</taxon>
        <taxon>Bacillales</taxon>
        <taxon>Caryophanaceae</taxon>
        <taxon>Sporosarcina</taxon>
    </lineage>
</organism>
<name>A0ABW0U358_9BACL</name>
<evidence type="ECO:0000313" key="4">
    <source>
        <dbReference type="EMBL" id="MFC5604659.1"/>
    </source>
</evidence>
<keyword evidence="1" id="KW-1015">Disulfide bond</keyword>
<protein>
    <submittedName>
        <fullName evidence="4">Redoxin domain-containing protein</fullName>
    </submittedName>
</protein>
<accession>A0ABW0U358</accession>
<keyword evidence="2" id="KW-1133">Transmembrane helix</keyword>
<keyword evidence="2" id="KW-0812">Transmembrane</keyword>
<gene>
    <name evidence="4" type="ORF">ACFPTP_15600</name>
</gene>
<feature type="domain" description="Thioredoxin" evidence="3">
    <location>
        <begin position="57"/>
        <end position="199"/>
    </location>
</feature>
<reference evidence="5" key="1">
    <citation type="journal article" date="2019" name="Int. J. Syst. Evol. Microbiol.">
        <title>The Global Catalogue of Microorganisms (GCM) 10K type strain sequencing project: providing services to taxonomists for standard genome sequencing and annotation.</title>
        <authorList>
            <consortium name="The Broad Institute Genomics Platform"/>
            <consortium name="The Broad Institute Genome Sequencing Center for Infectious Disease"/>
            <person name="Wu L."/>
            <person name="Ma J."/>
        </authorList>
    </citation>
    <scope>NUCLEOTIDE SEQUENCE [LARGE SCALE GENOMIC DNA]</scope>
    <source>
        <strain evidence="5">KACC 11299</strain>
    </source>
</reference>
<evidence type="ECO:0000313" key="5">
    <source>
        <dbReference type="Proteomes" id="UP001596071"/>
    </source>
</evidence>
<dbReference type="Gene3D" id="3.40.30.10">
    <property type="entry name" value="Glutaredoxin"/>
    <property type="match status" value="1"/>
</dbReference>
<keyword evidence="2" id="KW-0472">Membrane</keyword>
<dbReference type="SUPFAM" id="SSF52833">
    <property type="entry name" value="Thioredoxin-like"/>
    <property type="match status" value="1"/>
</dbReference>
<dbReference type="Proteomes" id="UP001596071">
    <property type="component" value="Unassembled WGS sequence"/>
</dbReference>